<dbReference type="PANTHER" id="PTHR16026">
    <property type="entry name" value="CARTILAGE ACIDIC PROTEIN 1"/>
    <property type="match status" value="1"/>
</dbReference>
<name>A0A518HDQ2_9BACT</name>
<evidence type="ECO:0000313" key="4">
    <source>
        <dbReference type="EMBL" id="QDV38988.1"/>
    </source>
</evidence>
<reference evidence="4 5" key="1">
    <citation type="submission" date="2019-02" db="EMBL/GenBank/DDBJ databases">
        <title>Deep-cultivation of Planctomycetes and their phenomic and genomic characterization uncovers novel biology.</title>
        <authorList>
            <person name="Wiegand S."/>
            <person name="Jogler M."/>
            <person name="Boedeker C."/>
            <person name="Pinto D."/>
            <person name="Vollmers J."/>
            <person name="Rivas-Marin E."/>
            <person name="Kohn T."/>
            <person name="Peeters S.H."/>
            <person name="Heuer A."/>
            <person name="Rast P."/>
            <person name="Oberbeckmann S."/>
            <person name="Bunk B."/>
            <person name="Jeske O."/>
            <person name="Meyerdierks A."/>
            <person name="Storesund J.E."/>
            <person name="Kallscheuer N."/>
            <person name="Luecker S."/>
            <person name="Lage O.M."/>
            <person name="Pohl T."/>
            <person name="Merkel B.J."/>
            <person name="Hornburger P."/>
            <person name="Mueller R.-W."/>
            <person name="Bruemmer F."/>
            <person name="Labrenz M."/>
            <person name="Spormann A.M."/>
            <person name="Op den Camp H."/>
            <person name="Overmann J."/>
            <person name="Amann R."/>
            <person name="Jetten M.S.M."/>
            <person name="Mascher T."/>
            <person name="Medema M.H."/>
            <person name="Devos D.P."/>
            <person name="Kaster A.-K."/>
            <person name="Ovreas L."/>
            <person name="Rohde M."/>
            <person name="Galperin M.Y."/>
            <person name="Jogler C."/>
        </authorList>
    </citation>
    <scope>NUCLEOTIDE SEQUENCE [LARGE SCALE GENOMIC DNA]</scope>
    <source>
        <strain evidence="4 5">ElP</strain>
    </source>
</reference>
<keyword evidence="5" id="KW-1185">Reference proteome</keyword>
<evidence type="ECO:0000313" key="5">
    <source>
        <dbReference type="Proteomes" id="UP000317835"/>
    </source>
</evidence>
<dbReference type="AlphaFoldDB" id="A0A518HDQ2"/>
<dbReference type="Proteomes" id="UP000317835">
    <property type="component" value="Chromosome"/>
</dbReference>
<dbReference type="InterPro" id="IPR013517">
    <property type="entry name" value="FG-GAP"/>
</dbReference>
<dbReference type="Gene3D" id="2.130.10.130">
    <property type="entry name" value="Integrin alpha, N-terminal"/>
    <property type="match status" value="2"/>
</dbReference>
<dbReference type="InterPro" id="IPR028994">
    <property type="entry name" value="Integrin_alpha_N"/>
</dbReference>
<organism evidence="4 5">
    <name type="scientific">Tautonia plasticadhaerens</name>
    <dbReference type="NCBI Taxonomy" id="2527974"/>
    <lineage>
        <taxon>Bacteria</taxon>
        <taxon>Pseudomonadati</taxon>
        <taxon>Planctomycetota</taxon>
        <taxon>Planctomycetia</taxon>
        <taxon>Isosphaerales</taxon>
        <taxon>Isosphaeraceae</taxon>
        <taxon>Tautonia</taxon>
    </lineage>
</organism>
<keyword evidence="1" id="KW-0732">Signal</keyword>
<evidence type="ECO:0000256" key="1">
    <source>
        <dbReference type="ARBA" id="ARBA00022729"/>
    </source>
</evidence>
<feature type="domain" description="ASPIC/UnbV" evidence="3">
    <location>
        <begin position="888"/>
        <end position="951"/>
    </location>
</feature>
<dbReference type="InterPro" id="IPR011519">
    <property type="entry name" value="UnbV_ASPIC"/>
</dbReference>
<accession>A0A518HDQ2</accession>
<gene>
    <name evidence="4" type="ORF">ElP_69490</name>
</gene>
<evidence type="ECO:0000256" key="2">
    <source>
        <dbReference type="SAM" id="MobiDB-lite"/>
    </source>
</evidence>
<feature type="compositionally biased region" description="Basic and acidic residues" evidence="2">
    <location>
        <begin position="393"/>
        <end position="405"/>
    </location>
</feature>
<dbReference type="SUPFAM" id="SSF48452">
    <property type="entry name" value="TPR-like"/>
    <property type="match status" value="2"/>
</dbReference>
<dbReference type="EMBL" id="CP036426">
    <property type="protein sequence ID" value="QDV38988.1"/>
    <property type="molecule type" value="Genomic_DNA"/>
</dbReference>
<dbReference type="RefSeq" id="WP_145277917.1">
    <property type="nucleotide sequence ID" value="NZ_CP036426.1"/>
</dbReference>
<dbReference type="InterPro" id="IPR027039">
    <property type="entry name" value="Crtac1"/>
</dbReference>
<feature type="region of interest" description="Disordered" evidence="2">
    <location>
        <begin position="393"/>
        <end position="436"/>
    </location>
</feature>
<evidence type="ECO:0000259" key="3">
    <source>
        <dbReference type="Pfam" id="PF07593"/>
    </source>
</evidence>
<dbReference type="Gene3D" id="1.25.40.10">
    <property type="entry name" value="Tetratricopeptide repeat domain"/>
    <property type="match status" value="3"/>
</dbReference>
<dbReference type="InterPro" id="IPR011990">
    <property type="entry name" value="TPR-like_helical_dom_sf"/>
</dbReference>
<dbReference type="Pfam" id="PF13517">
    <property type="entry name" value="FG-GAP_3"/>
    <property type="match status" value="2"/>
</dbReference>
<dbReference type="PANTHER" id="PTHR16026:SF0">
    <property type="entry name" value="CARTILAGE ACIDIC PROTEIN 1"/>
    <property type="match status" value="1"/>
</dbReference>
<protein>
    <submittedName>
        <fullName evidence="4">FG-GAP repeat protein</fullName>
    </submittedName>
</protein>
<dbReference type="Pfam" id="PF14559">
    <property type="entry name" value="TPR_19"/>
    <property type="match status" value="1"/>
</dbReference>
<dbReference type="KEGG" id="tpla:ElP_69490"/>
<sequence length="982" mass="102992">MRRAVLAPAGVLAIVAASWAGWRWAEARSEARYQAGIAAAKEDVLGGSVASARLKLQDLADRWPGRGEAEFLLGACEQSLGRLDAARDAWARVPADSGFGPNAALMLARLALRGHRMAEAERVLPRAIGAKGAQGRQARGMLLRLYKLQGRYEEARRLVRDGGATDPDRVGMIRELFRLDSRDPMALGEHARAVEQAAAAAPDDPGVLLGLAHLAMRRGRVEEARRWLTARLERSDDPAAWRGWLDWALPSQDVPLARRALAHLPGGTVPPQEVLSLRAWFAARAGDAAAERAALSRLVELSPGSIPAVERLAGLARQAGDDEEAARLRSRKAELDRMMGRYVGLMSAPDPAGDAAELAAIAERLGRTFEARAWWELAVDRDPGLAADRAEASDRLARRENDRASADSLPRLLADLGPATDPTRTPADVPPRGPAPRFVDEAGPAGLSFAYRAGSTPDRQLPESMGSGVGLIDADGDGWLDVYLTQGGPFPPTPGDPGPGAGDRLFRNLGDGTFEDLTDAAGVADFARGYGHGVAVGDVDEDGDPDLFVTRYGSYALALNRGDGTFEDATEAWGLGGDRDWPTSAALADLDGDGDLDLYVCHYVAWDETDPVRCPDEGAGGYVLCSPLAVESRPDHLFRNDGGRFVDVTRGAGIVDEDGRGLGVVAADVDEDGLLDLYVANDQTANFLFRNLGGMRFEEVGAPAGVAAGGHGGYQAGMGVACGDLDGDGLPDLAVTNFFAEGTAVYRNLGRGIFADQSGPSGVLAATRPLLGFGLALVDVDNDGRLDLAQANGHVEDFRPESPYAMPALLMANLGGGRLADASAGAGPAWAVPRLARGLAAGDMDNDGRMDLLITQLDGPLAFLRNVTDGGRWLTIGLEGSAASGRDAVGARVAVEAGGRLLVRRRLGGGSYQSSGDPRIHVGLGDEAGADAVEVRWPSGRVDRFEALAAGAGYLLREGGPTPLPLPGFAPTGDADGAGPGG</sequence>
<dbReference type="SUPFAM" id="SSF69318">
    <property type="entry name" value="Integrin alpha N-terminal domain"/>
    <property type="match status" value="1"/>
</dbReference>
<dbReference type="Pfam" id="PF07593">
    <property type="entry name" value="UnbV_ASPIC"/>
    <property type="match status" value="1"/>
</dbReference>
<dbReference type="OrthoDB" id="1488345at2"/>
<proteinExistence type="predicted"/>